<dbReference type="Proteomes" id="UP000642748">
    <property type="component" value="Unassembled WGS sequence"/>
</dbReference>
<reference evidence="2" key="1">
    <citation type="submission" date="2021-01" db="EMBL/GenBank/DDBJ databases">
        <title>Whole genome shotgun sequence of Rugosimonospora africana NBRC 104875.</title>
        <authorList>
            <person name="Komaki H."/>
            <person name="Tamura T."/>
        </authorList>
    </citation>
    <scope>NUCLEOTIDE SEQUENCE</scope>
    <source>
        <strain evidence="2">NBRC 104875</strain>
    </source>
</reference>
<proteinExistence type="predicted"/>
<organism evidence="2 3">
    <name type="scientific">Rugosimonospora africana</name>
    <dbReference type="NCBI Taxonomy" id="556532"/>
    <lineage>
        <taxon>Bacteria</taxon>
        <taxon>Bacillati</taxon>
        <taxon>Actinomycetota</taxon>
        <taxon>Actinomycetes</taxon>
        <taxon>Micromonosporales</taxon>
        <taxon>Micromonosporaceae</taxon>
        <taxon>Rugosimonospora</taxon>
    </lineage>
</organism>
<sequence>MVVTGGGSALAARTNHLPSSAQWGAHRVLAPFGVPAPSVSRPRGSTSPGVGVRPSPPPAPTASVATVDPNGPEAVALCRKWTSADKNPHGKPMDPELERALSVLAGGESRVTTFCADLLTRPSDGNPSSGKPATSPATTAPATHPGKAKGKASPAGITKTTGNGKAIGHGKSHDAGHPDK</sequence>
<gene>
    <name evidence="2" type="ORF">Raf01_50050</name>
</gene>
<evidence type="ECO:0000256" key="1">
    <source>
        <dbReference type="SAM" id="MobiDB-lite"/>
    </source>
</evidence>
<name>A0A8J3QU20_9ACTN</name>
<feature type="compositionally biased region" description="Low complexity" evidence="1">
    <location>
        <begin position="127"/>
        <end position="145"/>
    </location>
</feature>
<protein>
    <submittedName>
        <fullName evidence="2">Uncharacterized protein</fullName>
    </submittedName>
</protein>
<keyword evidence="3" id="KW-1185">Reference proteome</keyword>
<evidence type="ECO:0000313" key="3">
    <source>
        <dbReference type="Proteomes" id="UP000642748"/>
    </source>
</evidence>
<dbReference type="EMBL" id="BONZ01000048">
    <property type="protein sequence ID" value="GIH16833.1"/>
    <property type="molecule type" value="Genomic_DNA"/>
</dbReference>
<feature type="region of interest" description="Disordered" evidence="1">
    <location>
        <begin position="35"/>
        <end position="69"/>
    </location>
</feature>
<feature type="compositionally biased region" description="Low complexity" evidence="1">
    <location>
        <begin position="44"/>
        <end position="53"/>
    </location>
</feature>
<feature type="region of interest" description="Disordered" evidence="1">
    <location>
        <begin position="118"/>
        <end position="180"/>
    </location>
</feature>
<feature type="compositionally biased region" description="Basic and acidic residues" evidence="1">
    <location>
        <begin position="171"/>
        <end position="180"/>
    </location>
</feature>
<accession>A0A8J3QU20</accession>
<dbReference type="AlphaFoldDB" id="A0A8J3QU20"/>
<evidence type="ECO:0000313" key="2">
    <source>
        <dbReference type="EMBL" id="GIH16833.1"/>
    </source>
</evidence>
<comment type="caution">
    <text evidence="2">The sequence shown here is derived from an EMBL/GenBank/DDBJ whole genome shotgun (WGS) entry which is preliminary data.</text>
</comment>